<keyword evidence="1" id="KW-0732">Signal</keyword>
<gene>
    <name evidence="3" type="ORF">SE18_03735</name>
</gene>
<name>A0A0P6YC78_9CHLR</name>
<organism evidence="3 4">
    <name type="scientific">Herpetosiphon geysericola</name>
    <dbReference type="NCBI Taxonomy" id="70996"/>
    <lineage>
        <taxon>Bacteria</taxon>
        <taxon>Bacillati</taxon>
        <taxon>Chloroflexota</taxon>
        <taxon>Chloroflexia</taxon>
        <taxon>Herpetosiphonales</taxon>
        <taxon>Herpetosiphonaceae</taxon>
        <taxon>Herpetosiphon</taxon>
    </lineage>
</organism>
<dbReference type="RefSeq" id="WP_054533077.1">
    <property type="nucleotide sequence ID" value="NZ_LGKP01000008.1"/>
</dbReference>
<reference evidence="3 4" key="1">
    <citation type="submission" date="2015-07" db="EMBL/GenBank/DDBJ databases">
        <title>Whole genome sequence of Herpetosiphon geysericola DSM 7119.</title>
        <authorList>
            <person name="Hemp J."/>
            <person name="Ward L.M."/>
            <person name="Pace L.A."/>
            <person name="Fischer W.W."/>
        </authorList>
    </citation>
    <scope>NUCLEOTIDE SEQUENCE [LARGE SCALE GENOMIC DNA]</scope>
    <source>
        <strain evidence="3 4">DSM 7119</strain>
    </source>
</reference>
<comment type="caution">
    <text evidence="3">The sequence shown here is derived from an EMBL/GenBank/DDBJ whole genome shotgun (WGS) entry which is preliminary data.</text>
</comment>
<evidence type="ECO:0000313" key="4">
    <source>
        <dbReference type="Proteomes" id="UP000050277"/>
    </source>
</evidence>
<keyword evidence="4" id="KW-1185">Reference proteome</keyword>
<dbReference type="AlphaFoldDB" id="A0A0P6YC78"/>
<dbReference type="CDD" id="cd10914">
    <property type="entry name" value="Peptidase_C25_N_1"/>
    <property type="match status" value="1"/>
</dbReference>
<proteinExistence type="predicted"/>
<protein>
    <recommendedName>
        <fullName evidence="2">Gingipain domain-containing protein</fullName>
    </recommendedName>
</protein>
<accession>A0A0P6YC78</accession>
<dbReference type="EMBL" id="LGKP01000008">
    <property type="protein sequence ID" value="KPL90902.1"/>
    <property type="molecule type" value="Genomic_DNA"/>
</dbReference>
<dbReference type="GO" id="GO:0006508">
    <property type="term" value="P:proteolysis"/>
    <property type="evidence" value="ECO:0007669"/>
    <property type="project" value="InterPro"/>
</dbReference>
<evidence type="ECO:0000259" key="2">
    <source>
        <dbReference type="Pfam" id="PF01364"/>
    </source>
</evidence>
<dbReference type="SUPFAM" id="SSF52129">
    <property type="entry name" value="Caspase-like"/>
    <property type="match status" value="1"/>
</dbReference>
<evidence type="ECO:0000256" key="1">
    <source>
        <dbReference type="ARBA" id="ARBA00022729"/>
    </source>
</evidence>
<dbReference type="GO" id="GO:0008234">
    <property type="term" value="F:cysteine-type peptidase activity"/>
    <property type="evidence" value="ECO:0007669"/>
    <property type="project" value="InterPro"/>
</dbReference>
<dbReference type="InterPro" id="IPR001769">
    <property type="entry name" value="Gingipain"/>
</dbReference>
<dbReference type="InterPro" id="IPR029031">
    <property type="entry name" value="Gingipain_N_sf"/>
</dbReference>
<sequence>MWRYLILVGLLGSYVFIQPPASFAQQAALQTRATLQQTSNGIMVEWQAAKQLRPFAILVTDDWQLQPTLQALSLNQQAISKLADLPAPITLLREGRFRGQRMVVLQPQTTINQQTITQATVSVSNAQLLNDPNRLIDQPFQLNQAVPSPQTGQGWRVNVNQAGMQQLTGASLAHAGINLTSLAPYSLQLWYKNQQLAIEERGTLDGSFDQNDAIWFYLPSVGDRWNSTSSLWLTLGAANSSPKIESLTLDPSGLPTSTQAYQTSLWYNPQIYDSLQAGTDGDHWFSADLKAGPDLNPINQQIWLTSTLPLATGPSTVTLNGIVYTSAATSIAITSSQRINLSLNSGVFTKSAQLAPSQNLQLAIANTQQISGISLDRLVWQRPVVLNANAQTIQWQAVRKANYSITNRPNQAVSYNVSQPWQPQRMHFNNDLLAADPGTYLLVNPANLPEPSIEASTNGNWQNPAKTIYLAPKQWHSLLQPLIARREQQGLQPLLVDVQAIYDRWNSGNVDPLAIRNFMRYLANTWPQAPQSLVLVGDGTIDPRNYLGRNNPNIIPPLPVNSDPWLGEIACDTCFVQLDGDQPLADPLPDLQIGRLPAKTATELTNLINKIVNYESAPADVGWRSRQIYVADNYKTASGQADYAGDFAALSDAMIGYQPNKLEIQRVYYDPWRKTSNGLPQTDPWRIASADQARQQTFDQLNQGAAVVTYVGHSHQYQWAITDLSNSQPYLLSLYDSDRLHNSPALPMILEMTCLTSAFQTIAWSGTSLDERLVLQPNGGAIATWGSSGLGVAYGHDLLNEGWWQRMWSNPRQTHIGTGVLAGLLHLFSNGGCCQDSLQSSILLGDPNILLQHQQRETSYLPAVTK</sequence>
<dbReference type="Proteomes" id="UP000050277">
    <property type="component" value="Unassembled WGS sequence"/>
</dbReference>
<dbReference type="InterPro" id="IPR029030">
    <property type="entry name" value="Caspase-like_dom_sf"/>
</dbReference>
<feature type="domain" description="Gingipain" evidence="2">
    <location>
        <begin position="468"/>
        <end position="849"/>
    </location>
</feature>
<dbReference type="STRING" id="70996.SE18_03735"/>
<dbReference type="Pfam" id="PF01364">
    <property type="entry name" value="Peptidase_C25"/>
    <property type="match status" value="1"/>
</dbReference>
<evidence type="ECO:0000313" key="3">
    <source>
        <dbReference type="EMBL" id="KPL90902.1"/>
    </source>
</evidence>
<dbReference type="Gene3D" id="3.40.50.1460">
    <property type="match status" value="1"/>
</dbReference>
<dbReference type="Gene3D" id="3.40.50.10390">
    <property type="entry name" value="Gingipain r, domain 1"/>
    <property type="match status" value="1"/>
</dbReference>
<dbReference type="OrthoDB" id="5929719at2"/>